<dbReference type="KEGG" id="clt:CM240_2315"/>
<gene>
    <name evidence="1" type="ORF">CM240_2315</name>
</gene>
<accession>W6S553</accession>
<dbReference type="STRING" id="1216932.CM240_2315"/>
<name>W6S553_9CLOT</name>
<dbReference type="AlphaFoldDB" id="W6S553"/>
<proteinExistence type="predicted"/>
<dbReference type="GO" id="GO:0006355">
    <property type="term" value="P:regulation of DNA-templated transcription"/>
    <property type="evidence" value="ECO:0007669"/>
    <property type="project" value="InterPro"/>
</dbReference>
<dbReference type="Proteomes" id="UP000019426">
    <property type="component" value="Chromosome M2/40_rep1"/>
</dbReference>
<organism evidence="1 2">
    <name type="scientific">Clostridium bornimense</name>
    <dbReference type="NCBI Taxonomy" id="1216932"/>
    <lineage>
        <taxon>Bacteria</taxon>
        <taxon>Bacillati</taxon>
        <taxon>Bacillota</taxon>
        <taxon>Clostridia</taxon>
        <taxon>Eubacteriales</taxon>
        <taxon>Clostridiaceae</taxon>
        <taxon>Clostridium</taxon>
    </lineage>
</organism>
<dbReference type="eggNOG" id="COG4466">
    <property type="taxonomic scope" value="Bacteria"/>
</dbReference>
<dbReference type="PANTHER" id="PTHR40026">
    <property type="entry name" value="PROTEIN VEG"/>
    <property type="match status" value="1"/>
</dbReference>
<dbReference type="Pfam" id="PF06257">
    <property type="entry name" value="VEG"/>
    <property type="match status" value="1"/>
</dbReference>
<keyword evidence="2" id="KW-1185">Reference proteome</keyword>
<sequence>MEAKKTLDSIKRNIESHVGECVTLRANTGRKRITVNNGVIEQTYPSIFIVRLDDDTQRKVTYSYSDVLTKTVQILFT</sequence>
<dbReference type="InterPro" id="IPR009366">
    <property type="entry name" value="Protein_Veg"/>
</dbReference>
<dbReference type="HOGENOM" id="CLU_153735_1_1_9"/>
<protein>
    <recommendedName>
        <fullName evidence="3">Veg protein</fullName>
    </recommendedName>
</protein>
<dbReference type="PIRSF" id="PIRSF037257">
    <property type="entry name" value="DUF1021"/>
    <property type="match status" value="1"/>
</dbReference>
<dbReference type="PATRIC" id="fig|1216932.3.peg.2293"/>
<dbReference type="PANTHER" id="PTHR40026:SF1">
    <property type="entry name" value="PROTEIN VEG"/>
    <property type="match status" value="1"/>
</dbReference>
<dbReference type="RefSeq" id="WP_044039267.1">
    <property type="nucleotide sequence ID" value="NZ_HG917868.1"/>
</dbReference>
<evidence type="ECO:0000313" key="2">
    <source>
        <dbReference type="Proteomes" id="UP000019426"/>
    </source>
</evidence>
<evidence type="ECO:0000313" key="1">
    <source>
        <dbReference type="EMBL" id="CDM69452.1"/>
    </source>
</evidence>
<dbReference type="EMBL" id="HG917868">
    <property type="protein sequence ID" value="CDM69452.1"/>
    <property type="molecule type" value="Genomic_DNA"/>
</dbReference>
<dbReference type="OrthoDB" id="5469at2"/>
<reference evidence="1 2" key="1">
    <citation type="submission" date="2013-11" db="EMBL/GenBank/DDBJ databases">
        <title>Complete genome sequence of Clostridum sp. M2/40.</title>
        <authorList>
            <person name="Wibberg D."/>
            <person name="Puehler A."/>
            <person name="Schlueter A."/>
        </authorList>
    </citation>
    <scope>NUCLEOTIDE SEQUENCE [LARGE SCALE GENOMIC DNA]</scope>
    <source>
        <strain evidence="2">M2/40</strain>
    </source>
</reference>
<evidence type="ECO:0008006" key="3">
    <source>
        <dbReference type="Google" id="ProtNLM"/>
    </source>
</evidence>
<dbReference type="Gene3D" id="2.30.30.100">
    <property type="match status" value="1"/>
</dbReference>